<dbReference type="PRINTS" id="PR00455">
    <property type="entry name" value="HTHTETR"/>
</dbReference>
<dbReference type="Proteomes" id="UP000525298">
    <property type="component" value="Unassembled WGS sequence"/>
</dbReference>
<comment type="caution">
    <text evidence="6">The sequence shown here is derived from an EMBL/GenBank/DDBJ whole genome shotgun (WGS) entry which is preliminary data.</text>
</comment>
<dbReference type="SUPFAM" id="SSF48498">
    <property type="entry name" value="Tetracyclin repressor-like, C-terminal domain"/>
    <property type="match status" value="1"/>
</dbReference>
<feature type="DNA-binding region" description="H-T-H motif" evidence="4">
    <location>
        <begin position="34"/>
        <end position="53"/>
    </location>
</feature>
<evidence type="ECO:0000256" key="1">
    <source>
        <dbReference type="ARBA" id="ARBA00023015"/>
    </source>
</evidence>
<dbReference type="GO" id="GO:0000976">
    <property type="term" value="F:transcription cis-regulatory region binding"/>
    <property type="evidence" value="ECO:0007669"/>
    <property type="project" value="TreeGrafter"/>
</dbReference>
<evidence type="ECO:0000256" key="2">
    <source>
        <dbReference type="ARBA" id="ARBA00023125"/>
    </source>
</evidence>
<evidence type="ECO:0000256" key="4">
    <source>
        <dbReference type="PROSITE-ProRule" id="PRU00335"/>
    </source>
</evidence>
<dbReference type="PANTHER" id="PTHR30055:SF234">
    <property type="entry name" value="HTH-TYPE TRANSCRIPTIONAL REGULATOR BETI"/>
    <property type="match status" value="1"/>
</dbReference>
<dbReference type="RefSeq" id="WP_181552153.1">
    <property type="nucleotide sequence ID" value="NZ_JACDUS010000010.1"/>
</dbReference>
<keyword evidence="1" id="KW-0805">Transcription regulation</keyword>
<dbReference type="InterPro" id="IPR009057">
    <property type="entry name" value="Homeodomain-like_sf"/>
</dbReference>
<reference evidence="6 7" key="1">
    <citation type="submission" date="2020-07" db="EMBL/GenBank/DDBJ databases">
        <title>Genomic Encyclopedia of Type Strains, Phase IV (KMG-IV): sequencing the most valuable type-strain genomes for metagenomic binning, comparative biology and taxonomic classification.</title>
        <authorList>
            <person name="Goeker M."/>
        </authorList>
    </citation>
    <scope>NUCLEOTIDE SEQUENCE [LARGE SCALE GENOMIC DNA]</scope>
    <source>
        <strain evidence="6 7">DSM 17721</strain>
    </source>
</reference>
<dbReference type="InterPro" id="IPR036271">
    <property type="entry name" value="Tet_transcr_reg_TetR-rel_C_sf"/>
</dbReference>
<dbReference type="Gene3D" id="1.10.357.10">
    <property type="entry name" value="Tetracycline Repressor, domain 2"/>
    <property type="match status" value="1"/>
</dbReference>
<name>A0A7W0CB77_9BACT</name>
<dbReference type="Pfam" id="PF00440">
    <property type="entry name" value="TetR_N"/>
    <property type="match status" value="1"/>
</dbReference>
<dbReference type="AlphaFoldDB" id="A0A7W0CB77"/>
<evidence type="ECO:0000256" key="3">
    <source>
        <dbReference type="ARBA" id="ARBA00023163"/>
    </source>
</evidence>
<organism evidence="6 7">
    <name type="scientific">Desulfosalsimonas propionicica</name>
    <dbReference type="NCBI Taxonomy" id="332175"/>
    <lineage>
        <taxon>Bacteria</taxon>
        <taxon>Pseudomonadati</taxon>
        <taxon>Thermodesulfobacteriota</taxon>
        <taxon>Desulfobacteria</taxon>
        <taxon>Desulfobacterales</taxon>
        <taxon>Desulfosalsimonadaceae</taxon>
        <taxon>Desulfosalsimonas</taxon>
    </lineage>
</organism>
<keyword evidence="3" id="KW-0804">Transcription</keyword>
<evidence type="ECO:0000313" key="7">
    <source>
        <dbReference type="Proteomes" id="UP000525298"/>
    </source>
</evidence>
<evidence type="ECO:0000259" key="5">
    <source>
        <dbReference type="PROSITE" id="PS50977"/>
    </source>
</evidence>
<dbReference type="PANTHER" id="PTHR30055">
    <property type="entry name" value="HTH-TYPE TRANSCRIPTIONAL REGULATOR RUTR"/>
    <property type="match status" value="1"/>
</dbReference>
<dbReference type="InterPro" id="IPR013570">
    <property type="entry name" value="Tscrpt_reg_YsiA_C"/>
</dbReference>
<feature type="domain" description="HTH tetR-type" evidence="5">
    <location>
        <begin position="11"/>
        <end position="71"/>
    </location>
</feature>
<dbReference type="InterPro" id="IPR001647">
    <property type="entry name" value="HTH_TetR"/>
</dbReference>
<dbReference type="Pfam" id="PF08359">
    <property type="entry name" value="TetR_C_4"/>
    <property type="match status" value="1"/>
</dbReference>
<sequence>MDIQEPPRQVPPGQIKIENALRTLLEQKDFNSITTAEIARTSGVNEALIYRYFKDKRGLLHQVLANDLKRFVYQIRVEIDRRSGALEKLRLMIRLHFYYYAENRIFAKILLLEVRNYPAYYESETYKIVQDYSKMILKIIQTGVRNGEIKQHIDPHPIRQAILGGIEHMCLPGVIFGGHIPADQYADDLFEIIAKGIANKSATASIHHKEA</sequence>
<dbReference type="EMBL" id="JACDUS010000010">
    <property type="protein sequence ID" value="MBA2882520.1"/>
    <property type="molecule type" value="Genomic_DNA"/>
</dbReference>
<gene>
    <name evidence="6" type="ORF">HNR65_002872</name>
</gene>
<dbReference type="PROSITE" id="PS50977">
    <property type="entry name" value="HTH_TETR_2"/>
    <property type="match status" value="1"/>
</dbReference>
<accession>A0A7W0CB77</accession>
<keyword evidence="2 4" id="KW-0238">DNA-binding</keyword>
<dbReference type="GO" id="GO:0003700">
    <property type="term" value="F:DNA-binding transcription factor activity"/>
    <property type="evidence" value="ECO:0007669"/>
    <property type="project" value="TreeGrafter"/>
</dbReference>
<keyword evidence="7" id="KW-1185">Reference proteome</keyword>
<proteinExistence type="predicted"/>
<dbReference type="Gene3D" id="1.10.10.60">
    <property type="entry name" value="Homeodomain-like"/>
    <property type="match status" value="1"/>
</dbReference>
<evidence type="ECO:0000313" key="6">
    <source>
        <dbReference type="EMBL" id="MBA2882520.1"/>
    </source>
</evidence>
<protein>
    <submittedName>
        <fullName evidence="6">AcrR family transcriptional regulator</fullName>
    </submittedName>
</protein>
<dbReference type="InterPro" id="IPR050109">
    <property type="entry name" value="HTH-type_TetR-like_transc_reg"/>
</dbReference>
<dbReference type="SUPFAM" id="SSF46689">
    <property type="entry name" value="Homeodomain-like"/>
    <property type="match status" value="1"/>
</dbReference>